<evidence type="ECO:0000313" key="1">
    <source>
        <dbReference type="EnsemblMetazoa" id="AALB014427-PA"/>
    </source>
</evidence>
<organism evidence="1 2">
    <name type="scientific">Anopheles albimanus</name>
    <name type="common">New world malaria mosquito</name>
    <dbReference type="NCBI Taxonomy" id="7167"/>
    <lineage>
        <taxon>Eukaryota</taxon>
        <taxon>Metazoa</taxon>
        <taxon>Ecdysozoa</taxon>
        <taxon>Arthropoda</taxon>
        <taxon>Hexapoda</taxon>
        <taxon>Insecta</taxon>
        <taxon>Pterygota</taxon>
        <taxon>Neoptera</taxon>
        <taxon>Endopterygota</taxon>
        <taxon>Diptera</taxon>
        <taxon>Nematocera</taxon>
        <taxon>Culicoidea</taxon>
        <taxon>Culicidae</taxon>
        <taxon>Anophelinae</taxon>
        <taxon>Anopheles</taxon>
    </lineage>
</organism>
<dbReference type="EnsemblMetazoa" id="AALB014427-RA">
    <property type="protein sequence ID" value="AALB014427-PA"/>
    <property type="gene ID" value="AALB014427"/>
</dbReference>
<dbReference type="Proteomes" id="UP000069272">
    <property type="component" value="Chromosome 3L"/>
</dbReference>
<reference evidence="1" key="2">
    <citation type="submission" date="2022-08" db="UniProtKB">
        <authorList>
            <consortium name="EnsemblMetazoa"/>
        </authorList>
    </citation>
    <scope>IDENTIFICATION</scope>
    <source>
        <strain evidence="1">STECLA/ALBI9_A</strain>
    </source>
</reference>
<keyword evidence="2" id="KW-1185">Reference proteome</keyword>
<protein>
    <submittedName>
        <fullName evidence="1">Uncharacterized protein</fullName>
    </submittedName>
</protein>
<dbReference type="AlphaFoldDB" id="A0A182FXR0"/>
<evidence type="ECO:0000313" key="2">
    <source>
        <dbReference type="Proteomes" id="UP000069272"/>
    </source>
</evidence>
<dbReference type="VEuPathDB" id="VectorBase:AALB014427"/>
<accession>A0A182FXR0</accession>
<proteinExistence type="predicted"/>
<sequence length="90" mass="10043">THTHAHIHLRVGIHRRVRISRTDGKNLPFSVVSVAAIARARCILRFTQPSTCTPRRAQGPRKGVFQSLSKSHDRLPRSSGKQAKSKVKVV</sequence>
<reference evidence="1 2" key="1">
    <citation type="journal article" date="2017" name="G3 (Bethesda)">
        <title>The Physical Genome Mapping of Anopheles albimanus Corrected Scaffold Misassemblies and Identified Interarm Rearrangements in Genus Anopheles.</title>
        <authorList>
            <person name="Artemov G.N."/>
            <person name="Peery A.N."/>
            <person name="Jiang X."/>
            <person name="Tu Z."/>
            <person name="Stegniy V.N."/>
            <person name="Sharakhova M.V."/>
            <person name="Sharakhov I.V."/>
        </authorList>
    </citation>
    <scope>NUCLEOTIDE SEQUENCE [LARGE SCALE GENOMIC DNA]</scope>
    <source>
        <strain evidence="1 2">ALBI9_A</strain>
    </source>
</reference>
<name>A0A182FXR0_ANOAL</name>